<dbReference type="InterPro" id="IPR009057">
    <property type="entry name" value="Homeodomain-like_sf"/>
</dbReference>
<dbReference type="InterPro" id="IPR050204">
    <property type="entry name" value="AraC_XylS_family_regulators"/>
</dbReference>
<dbReference type="InterPro" id="IPR032783">
    <property type="entry name" value="AraC_lig"/>
</dbReference>
<dbReference type="Proteomes" id="UP000490980">
    <property type="component" value="Unassembled WGS sequence"/>
</dbReference>
<evidence type="ECO:0000256" key="3">
    <source>
        <dbReference type="ARBA" id="ARBA00023163"/>
    </source>
</evidence>
<dbReference type="Pfam" id="PF12852">
    <property type="entry name" value="Cupin_6"/>
    <property type="match status" value="1"/>
</dbReference>
<gene>
    <name evidence="5" type="ORF">HBF25_20010</name>
</gene>
<keyword evidence="2" id="KW-0238">DNA-binding</keyword>
<proteinExistence type="predicted"/>
<sequence length="303" mass="33237">MTHDPITDMLRLAEVESVVSGGFHAGGDWSLSFLAADKMKFFAVVRGECWACLGNDATPVFMQAGDVILLINEQRFVLASDPALPPRDAREAFEAGGWPIAAVNESDEVLLIGGHVRLHPVYAPLLIEALPTFIHVHGDAADAVVIRWLIDRMMEEQSGDRLGASLATMQLAYLLFLHILRAFLATGEVPREGWLRAATDVRLSGVLRRVHAEPARAWRLDELAKLAAMSRTAFAAHFKCVAGVAPLAYVAQWRMRLACHALRKGDQPVSVLARDLGYTSESAFSHAFKRIVGVAPSHYLPHM</sequence>
<dbReference type="PANTHER" id="PTHR46796:SF7">
    <property type="entry name" value="ARAC FAMILY TRANSCRIPTIONAL REGULATOR"/>
    <property type="match status" value="1"/>
</dbReference>
<protein>
    <submittedName>
        <fullName evidence="5">AraC family transcriptional regulator</fullName>
    </submittedName>
</protein>
<comment type="caution">
    <text evidence="5">The sequence shown here is derived from an EMBL/GenBank/DDBJ whole genome shotgun (WGS) entry which is preliminary data.</text>
</comment>
<dbReference type="EMBL" id="JAARLZ010000014">
    <property type="protein sequence ID" value="NII08677.1"/>
    <property type="molecule type" value="Genomic_DNA"/>
</dbReference>
<evidence type="ECO:0000259" key="4">
    <source>
        <dbReference type="PROSITE" id="PS01124"/>
    </source>
</evidence>
<organism evidence="5 6">
    <name type="scientific">Luteibacter anthropi</name>
    <dbReference type="NCBI Taxonomy" id="564369"/>
    <lineage>
        <taxon>Bacteria</taxon>
        <taxon>Pseudomonadati</taxon>
        <taxon>Pseudomonadota</taxon>
        <taxon>Gammaproteobacteria</taxon>
        <taxon>Lysobacterales</taxon>
        <taxon>Rhodanobacteraceae</taxon>
        <taxon>Luteibacter</taxon>
    </lineage>
</organism>
<evidence type="ECO:0000313" key="6">
    <source>
        <dbReference type="Proteomes" id="UP000490980"/>
    </source>
</evidence>
<dbReference type="PROSITE" id="PS00041">
    <property type="entry name" value="HTH_ARAC_FAMILY_1"/>
    <property type="match status" value="1"/>
</dbReference>
<feature type="domain" description="HTH araC/xylS-type" evidence="4">
    <location>
        <begin position="204"/>
        <end position="302"/>
    </location>
</feature>
<evidence type="ECO:0000256" key="1">
    <source>
        <dbReference type="ARBA" id="ARBA00023015"/>
    </source>
</evidence>
<name>A0A7X5ZK59_9GAMM</name>
<dbReference type="InterPro" id="IPR018060">
    <property type="entry name" value="HTH_AraC"/>
</dbReference>
<dbReference type="GO" id="GO:0003700">
    <property type="term" value="F:DNA-binding transcription factor activity"/>
    <property type="evidence" value="ECO:0007669"/>
    <property type="project" value="InterPro"/>
</dbReference>
<dbReference type="InterPro" id="IPR018062">
    <property type="entry name" value="HTH_AraC-typ_CS"/>
</dbReference>
<dbReference type="PROSITE" id="PS01124">
    <property type="entry name" value="HTH_ARAC_FAMILY_2"/>
    <property type="match status" value="1"/>
</dbReference>
<dbReference type="PANTHER" id="PTHR46796">
    <property type="entry name" value="HTH-TYPE TRANSCRIPTIONAL ACTIVATOR RHAS-RELATED"/>
    <property type="match status" value="1"/>
</dbReference>
<keyword evidence="6" id="KW-1185">Reference proteome</keyword>
<dbReference type="AlphaFoldDB" id="A0A7X5ZK59"/>
<reference evidence="5 6" key="1">
    <citation type="submission" date="2020-03" db="EMBL/GenBank/DDBJ databases">
        <authorList>
            <person name="Lai Q."/>
        </authorList>
    </citation>
    <scope>NUCLEOTIDE SEQUENCE [LARGE SCALE GENOMIC DNA]</scope>
    <source>
        <strain evidence="5 6">CCUG 25036</strain>
    </source>
</reference>
<accession>A0A7X5ZK59</accession>
<dbReference type="GO" id="GO:0043565">
    <property type="term" value="F:sequence-specific DNA binding"/>
    <property type="evidence" value="ECO:0007669"/>
    <property type="project" value="InterPro"/>
</dbReference>
<keyword evidence="3" id="KW-0804">Transcription</keyword>
<keyword evidence="1" id="KW-0805">Transcription regulation</keyword>
<dbReference type="SMART" id="SM00342">
    <property type="entry name" value="HTH_ARAC"/>
    <property type="match status" value="1"/>
</dbReference>
<dbReference type="RefSeq" id="WP_166951957.1">
    <property type="nucleotide sequence ID" value="NZ_JAARLZ010000014.1"/>
</dbReference>
<dbReference type="Gene3D" id="1.10.10.60">
    <property type="entry name" value="Homeodomain-like"/>
    <property type="match status" value="2"/>
</dbReference>
<dbReference type="InterPro" id="IPR020449">
    <property type="entry name" value="Tscrpt_reg_AraC-type_HTH"/>
</dbReference>
<evidence type="ECO:0000256" key="2">
    <source>
        <dbReference type="ARBA" id="ARBA00023125"/>
    </source>
</evidence>
<dbReference type="Pfam" id="PF12833">
    <property type="entry name" value="HTH_18"/>
    <property type="match status" value="1"/>
</dbReference>
<dbReference type="PRINTS" id="PR00032">
    <property type="entry name" value="HTHARAC"/>
</dbReference>
<dbReference type="SUPFAM" id="SSF46689">
    <property type="entry name" value="Homeodomain-like"/>
    <property type="match status" value="2"/>
</dbReference>
<evidence type="ECO:0000313" key="5">
    <source>
        <dbReference type="EMBL" id="NII08677.1"/>
    </source>
</evidence>